<feature type="domain" description="Tyr recombinase" evidence="3">
    <location>
        <begin position="249"/>
        <end position="458"/>
    </location>
</feature>
<evidence type="ECO:0000259" key="3">
    <source>
        <dbReference type="PROSITE" id="PS51898"/>
    </source>
</evidence>
<dbReference type="PROSITE" id="PS51898">
    <property type="entry name" value="TYR_RECOMBINASE"/>
    <property type="match status" value="1"/>
</dbReference>
<evidence type="ECO:0000313" key="4">
    <source>
        <dbReference type="EMBL" id="GAC05736.1"/>
    </source>
</evidence>
<reference evidence="4 5" key="1">
    <citation type="journal article" date="2014" name="Environ. Microbiol.">
        <title>Comparative genomics of the marine bacterial genus Glaciecola reveals the high degree of genomic diversity and genomic characteristic for cold adaptation.</title>
        <authorList>
            <person name="Qin Q.L."/>
            <person name="Xie B.B."/>
            <person name="Yu Y."/>
            <person name="Shu Y.L."/>
            <person name="Rong J.C."/>
            <person name="Zhang Y.J."/>
            <person name="Zhao D.L."/>
            <person name="Chen X.L."/>
            <person name="Zhang X.Y."/>
            <person name="Chen B."/>
            <person name="Zhou B.C."/>
            <person name="Zhang Y.Z."/>
        </authorList>
    </citation>
    <scope>NUCLEOTIDE SEQUENCE [LARGE SCALE GENOMIC DNA]</scope>
    <source>
        <strain evidence="4 5">NO2</strain>
    </source>
</reference>
<dbReference type="CDD" id="cd00397">
    <property type="entry name" value="DNA_BRE_C"/>
    <property type="match status" value="1"/>
</dbReference>
<dbReference type="Gene3D" id="1.10.443.10">
    <property type="entry name" value="Intergrase catalytic core"/>
    <property type="match status" value="1"/>
</dbReference>
<dbReference type="PANTHER" id="PTHR30349:SF64">
    <property type="entry name" value="PROPHAGE INTEGRASE INTD-RELATED"/>
    <property type="match status" value="1"/>
</dbReference>
<keyword evidence="2" id="KW-0233">DNA recombination</keyword>
<evidence type="ECO:0000256" key="2">
    <source>
        <dbReference type="ARBA" id="ARBA00023172"/>
    </source>
</evidence>
<accession>A0ABQ0I8S4</accession>
<keyword evidence="1" id="KW-0229">DNA integration</keyword>
<dbReference type="Pfam" id="PF00589">
    <property type="entry name" value="Phage_integrase"/>
    <property type="match status" value="1"/>
</dbReference>
<dbReference type="PANTHER" id="PTHR30349">
    <property type="entry name" value="PHAGE INTEGRASE-RELATED"/>
    <property type="match status" value="1"/>
</dbReference>
<keyword evidence="5" id="KW-1185">Reference proteome</keyword>
<dbReference type="InterPro" id="IPR050090">
    <property type="entry name" value="Tyrosine_recombinase_XerCD"/>
</dbReference>
<sequence>MIEQDMSFPDDYGVDYCIMRISTDKYPSYISRPDPDSGEIIHEVKDNSKPFSHKLTILIDPHGINVMPVNLYLQSLLKDPDISSDKTIQSHAVALLSFYRWLNTEIPEHNHKRTGKLVEEKHKLTIYDCTEKVEESPIIRYRDYLLENVYTEDESGKIGGSPSTASNYVLKVVNYFIFLHSQRIISISKTFRPFEFKTKTVRISNKGNRAQHEVLSHLNRYQGKNITVYTTGLTKPFNNINKPQGADIRELTPLREDEKQALYKYLDVENSSDTKALMLYLQAETGLRLEELITFPVSVVDEPKAKVVNVQIGEVINGCLTKFKKNRTIEIPAKVMELLYEYRLSKERKKAIEKGLLRHNHLFVKSNGNIYAPNTIQKYVETIRNDLVLSGYDIYFASHDLRATFATDWLYCKHMETGKPFEALMQELADLMGHEGTSTTQKYVNYMNDNKTWLDFAQRKNQFAQQSLR</sequence>
<proteinExistence type="predicted"/>
<dbReference type="RefSeq" id="WP_007106052.1">
    <property type="nucleotide sequence ID" value="NZ_BAEK01000043.1"/>
</dbReference>
<dbReference type="InterPro" id="IPR013762">
    <property type="entry name" value="Integrase-like_cat_sf"/>
</dbReference>
<dbReference type="InterPro" id="IPR011010">
    <property type="entry name" value="DNA_brk_join_enz"/>
</dbReference>
<comment type="caution">
    <text evidence="4">The sequence shown here is derived from an EMBL/GenBank/DDBJ whole genome shotgun (WGS) entry which is preliminary data.</text>
</comment>
<dbReference type="EMBL" id="BAEK01000043">
    <property type="protein sequence ID" value="GAC05736.1"/>
    <property type="molecule type" value="Genomic_DNA"/>
</dbReference>
<dbReference type="InterPro" id="IPR002104">
    <property type="entry name" value="Integrase_catalytic"/>
</dbReference>
<gene>
    <name evidence="4" type="ORF">GAGA_2897</name>
</gene>
<protein>
    <recommendedName>
        <fullName evidence="3">Tyr recombinase domain-containing protein</fullName>
    </recommendedName>
</protein>
<dbReference type="SUPFAM" id="SSF56349">
    <property type="entry name" value="DNA breaking-rejoining enzymes"/>
    <property type="match status" value="1"/>
</dbReference>
<dbReference type="Proteomes" id="UP000008372">
    <property type="component" value="Unassembled WGS sequence"/>
</dbReference>
<organism evidence="4 5">
    <name type="scientific">Paraglaciecola agarilytica NO2</name>
    <dbReference type="NCBI Taxonomy" id="1125747"/>
    <lineage>
        <taxon>Bacteria</taxon>
        <taxon>Pseudomonadati</taxon>
        <taxon>Pseudomonadota</taxon>
        <taxon>Gammaproteobacteria</taxon>
        <taxon>Alteromonadales</taxon>
        <taxon>Alteromonadaceae</taxon>
        <taxon>Paraglaciecola</taxon>
    </lineage>
</organism>
<name>A0ABQ0I8S4_9ALTE</name>
<evidence type="ECO:0000256" key="1">
    <source>
        <dbReference type="ARBA" id="ARBA00022908"/>
    </source>
</evidence>
<evidence type="ECO:0000313" key="5">
    <source>
        <dbReference type="Proteomes" id="UP000008372"/>
    </source>
</evidence>